<gene>
    <name evidence="1" type="ORF">C3E78_05625</name>
</gene>
<dbReference type="KEGG" id="aez:C3E78_05625"/>
<dbReference type="Proteomes" id="UP000244384">
    <property type="component" value="Chromosome"/>
</dbReference>
<evidence type="ECO:0000313" key="1">
    <source>
        <dbReference type="EMBL" id="AWB91728.1"/>
    </source>
</evidence>
<accession>A0A2S0WK55</accession>
<dbReference type="AlphaFoldDB" id="A0A2S0WK55"/>
<sequence>MSKELLERTDIMYTDFIAQVAIQQHENELTERLERRRVAAERAVVEHGGERLAVIAHLARQARATRAAAGNPHAAH</sequence>
<name>A0A2S0WK55_9ACTN</name>
<protein>
    <submittedName>
        <fullName evidence="1">Uncharacterized protein</fullName>
    </submittedName>
</protein>
<proteinExistence type="predicted"/>
<evidence type="ECO:0000313" key="2">
    <source>
        <dbReference type="Proteomes" id="UP000244384"/>
    </source>
</evidence>
<organism evidence="1 2">
    <name type="scientific">Aeromicrobium chenweiae</name>
    <dbReference type="NCBI Taxonomy" id="2079793"/>
    <lineage>
        <taxon>Bacteria</taxon>
        <taxon>Bacillati</taxon>
        <taxon>Actinomycetota</taxon>
        <taxon>Actinomycetes</taxon>
        <taxon>Propionibacteriales</taxon>
        <taxon>Nocardioidaceae</taxon>
        <taxon>Aeromicrobium</taxon>
    </lineage>
</organism>
<reference evidence="2" key="1">
    <citation type="submission" date="2018-01" db="EMBL/GenBank/DDBJ databases">
        <authorList>
            <person name="Li J."/>
        </authorList>
    </citation>
    <scope>NUCLEOTIDE SEQUENCE [LARGE SCALE GENOMIC DNA]</scope>
    <source>
        <strain evidence="2">592</strain>
    </source>
</reference>
<dbReference type="EMBL" id="CP026952">
    <property type="protein sequence ID" value="AWB91728.1"/>
    <property type="molecule type" value="Genomic_DNA"/>
</dbReference>
<keyword evidence="2" id="KW-1185">Reference proteome</keyword>